<dbReference type="Pfam" id="PF20684">
    <property type="entry name" value="Fung_rhodopsin"/>
    <property type="match status" value="1"/>
</dbReference>
<dbReference type="PANTHER" id="PTHR33048">
    <property type="entry name" value="PTH11-LIKE INTEGRAL MEMBRANE PROTEIN (AFU_ORTHOLOGUE AFUA_5G11245)"/>
    <property type="match status" value="1"/>
</dbReference>
<evidence type="ECO:0000256" key="6">
    <source>
        <dbReference type="ARBA" id="ARBA00022692"/>
    </source>
</evidence>
<reference evidence="21 22" key="1">
    <citation type="submission" date="2021-02" db="EMBL/GenBank/DDBJ databases">
        <title>Genome assembly of Pseudopithomyces chartarum.</title>
        <authorList>
            <person name="Jauregui R."/>
            <person name="Singh J."/>
            <person name="Voisey C."/>
        </authorList>
    </citation>
    <scope>NUCLEOTIDE SEQUENCE [LARGE SCALE GENOMIC DNA]</scope>
    <source>
        <strain evidence="21 22">AGR01</strain>
    </source>
</reference>
<evidence type="ECO:0000256" key="11">
    <source>
        <dbReference type="ARBA" id="ARBA00022989"/>
    </source>
</evidence>
<sequence>MDRSTLAPPTDRAAFVAWEFSVITPILLTLATLLFFARLWTRCFPVYRMLADDYVCAIAYVLVIVNSCLFLKSVQWILPTYTEPTSNLTIGDRETSAFYGVIAQPFWAWGMASIKISIGLMLLRLEAEKLWRRFLWAMIVFQFVLSMYNMLTQLVGCVPLREMWDFTEHVPGRCWPYHVNSASQITVQVFVILTDWIFALLPISFLRKVQRPLRERVIIGLLMSLGVFAGTASIVKIQQIVAMKNAKDAYAHILTVELWCSIEALTGFIASCVPCLRGPFQRALEYLGVATLPQNSSYTYAHHPGTRYATHISTGRTATATDQPIRMKRTSSSAGESSEQIITGNDLTAKTASWDAYAMKDGITRAYLTQPGAMKLSIFAASLAASCSTALSIPKRDAQSDLRTIQLSPTDIRQVTDDQKFELLAEGANLIDITEDLDTSSLVSVEQSSAAVTFPAAVSHQSNITPLLAKLSTDSLKANLEPFTEFQNRYYNSTYGAQSSAWLLKTVQDVIDASGAPNVTVYAFKHSFLQSSVIATIPGQSDKTIVLGAHQDSVNSRDPDRVNNRAPGADDDGSGSVTILEALKVLLTDEDVKAGKAPNTIEFHWYAAEEAGLLGSVDVWKKYKAEGKNAKAMLQQDMTGYSKGTTDKGKPEVVGVITDYVDEGLTTFITQVIDAYCDIGYVLTKCGYACSDHASAYRNGYPGAFVFESDFSDDSPYIHTSQDTLETVNYDHMLQHAKLTVGLAYELAYAADL</sequence>
<dbReference type="SUPFAM" id="SSF53187">
    <property type="entry name" value="Zn-dependent exopeptidases"/>
    <property type="match status" value="1"/>
</dbReference>
<dbReference type="FunFam" id="3.40.630.10:FF:000042">
    <property type="entry name" value="Peptide hydrolase"/>
    <property type="match status" value="1"/>
</dbReference>
<dbReference type="GO" id="GO:0006508">
    <property type="term" value="P:proteolysis"/>
    <property type="evidence" value="ECO:0007669"/>
    <property type="project" value="UniProtKB-KW"/>
</dbReference>
<gene>
    <name evidence="21" type="ORF">GRF29_8g734779</name>
</gene>
<keyword evidence="5 16" id="KW-0645">Protease</keyword>
<keyword evidence="12 18" id="KW-0472">Membrane</keyword>
<comment type="subcellular location">
    <subcellularLocation>
        <location evidence="2">Membrane</location>
        <topology evidence="2">Multi-pass membrane protein</topology>
    </subcellularLocation>
</comment>
<comment type="cofactor">
    <cofactor evidence="1">
        <name>Zn(2+)</name>
        <dbReference type="ChEBI" id="CHEBI:29105"/>
    </cofactor>
</comment>
<keyword evidence="8" id="KW-0732">Signal</keyword>
<feature type="transmembrane region" description="Helical" evidence="18">
    <location>
        <begin position="134"/>
        <end position="151"/>
    </location>
</feature>
<dbReference type="EC" id="3.4.-.-" evidence="16"/>
<evidence type="ECO:0000256" key="16">
    <source>
        <dbReference type="RuleBase" id="RU361240"/>
    </source>
</evidence>
<evidence type="ECO:0000256" key="15">
    <source>
        <dbReference type="ARBA" id="ARBA00043962"/>
    </source>
</evidence>
<keyword evidence="10 16" id="KW-0862">Zinc</keyword>
<evidence type="ECO:0000259" key="20">
    <source>
        <dbReference type="Pfam" id="PF20684"/>
    </source>
</evidence>
<evidence type="ECO:0000256" key="13">
    <source>
        <dbReference type="ARBA" id="ARBA00023157"/>
    </source>
</evidence>
<keyword evidence="6 18" id="KW-0812">Transmembrane</keyword>
<comment type="caution">
    <text evidence="21">The sequence shown here is derived from an EMBL/GenBank/DDBJ whole genome shotgun (WGS) entry which is preliminary data.</text>
</comment>
<dbReference type="GO" id="GO:0046872">
    <property type="term" value="F:metal ion binding"/>
    <property type="evidence" value="ECO:0007669"/>
    <property type="project" value="UniProtKB-KW"/>
</dbReference>
<evidence type="ECO:0000259" key="19">
    <source>
        <dbReference type="Pfam" id="PF04389"/>
    </source>
</evidence>
<keyword evidence="4" id="KW-0031">Aminopeptidase</keyword>
<evidence type="ECO:0000256" key="3">
    <source>
        <dbReference type="ARBA" id="ARBA00011245"/>
    </source>
</evidence>
<evidence type="ECO:0000313" key="22">
    <source>
        <dbReference type="Proteomes" id="UP001280581"/>
    </source>
</evidence>
<dbReference type="InterPro" id="IPR007484">
    <property type="entry name" value="Peptidase_M28"/>
</dbReference>
<dbReference type="GO" id="GO:0004177">
    <property type="term" value="F:aminopeptidase activity"/>
    <property type="evidence" value="ECO:0007669"/>
    <property type="project" value="UniProtKB-KW"/>
</dbReference>
<feature type="domain" description="Peptidase M28" evidence="19">
    <location>
        <begin position="533"/>
        <end position="740"/>
    </location>
</feature>
<evidence type="ECO:0000256" key="8">
    <source>
        <dbReference type="ARBA" id="ARBA00022729"/>
    </source>
</evidence>
<evidence type="ECO:0000256" key="1">
    <source>
        <dbReference type="ARBA" id="ARBA00001947"/>
    </source>
</evidence>
<feature type="transmembrane region" description="Helical" evidence="18">
    <location>
        <begin position="185"/>
        <end position="205"/>
    </location>
</feature>
<dbReference type="EMBL" id="WVTA01000002">
    <property type="protein sequence ID" value="KAK3215664.1"/>
    <property type="molecule type" value="Genomic_DNA"/>
</dbReference>
<dbReference type="CDD" id="cd03879">
    <property type="entry name" value="M28_AAP"/>
    <property type="match status" value="1"/>
</dbReference>
<comment type="subunit">
    <text evidence="3">Monomer.</text>
</comment>
<protein>
    <recommendedName>
        <fullName evidence="16">Peptide hydrolase</fullName>
        <ecNumber evidence="16">3.4.-.-</ecNumber>
    </recommendedName>
</protein>
<keyword evidence="11 18" id="KW-1133">Transmembrane helix</keyword>
<feature type="transmembrane region" description="Helical" evidence="18">
    <location>
        <begin position="217"/>
        <end position="235"/>
    </location>
</feature>
<evidence type="ECO:0000313" key="21">
    <source>
        <dbReference type="EMBL" id="KAK3215664.1"/>
    </source>
</evidence>
<dbReference type="AlphaFoldDB" id="A0AAN6RM93"/>
<keyword evidence="9 16" id="KW-0378">Hydrolase</keyword>
<evidence type="ECO:0000256" key="17">
    <source>
        <dbReference type="SAM" id="MobiDB-lite"/>
    </source>
</evidence>
<dbReference type="Proteomes" id="UP001280581">
    <property type="component" value="Unassembled WGS sequence"/>
</dbReference>
<evidence type="ECO:0000256" key="7">
    <source>
        <dbReference type="ARBA" id="ARBA00022723"/>
    </source>
</evidence>
<dbReference type="InterPro" id="IPR052337">
    <property type="entry name" value="SAT4-like"/>
</dbReference>
<feature type="transmembrane region" description="Helical" evidence="18">
    <location>
        <begin position="53"/>
        <end position="78"/>
    </location>
</feature>
<feature type="region of interest" description="Disordered" evidence="17">
    <location>
        <begin position="551"/>
        <end position="573"/>
    </location>
</feature>
<proteinExistence type="inferred from homology"/>
<dbReference type="InterPro" id="IPR049326">
    <property type="entry name" value="Rhodopsin_dom_fungi"/>
</dbReference>
<dbReference type="GO" id="GO:0016020">
    <property type="term" value="C:membrane"/>
    <property type="evidence" value="ECO:0007669"/>
    <property type="project" value="UniProtKB-SubCell"/>
</dbReference>
<evidence type="ECO:0000256" key="2">
    <source>
        <dbReference type="ARBA" id="ARBA00004141"/>
    </source>
</evidence>
<evidence type="ECO:0000256" key="4">
    <source>
        <dbReference type="ARBA" id="ARBA00022438"/>
    </source>
</evidence>
<comment type="similarity">
    <text evidence="15">Belongs to the peptidase M28 family. M28E subfamily.</text>
</comment>
<organism evidence="21 22">
    <name type="scientific">Pseudopithomyces chartarum</name>
    <dbReference type="NCBI Taxonomy" id="1892770"/>
    <lineage>
        <taxon>Eukaryota</taxon>
        <taxon>Fungi</taxon>
        <taxon>Dikarya</taxon>
        <taxon>Ascomycota</taxon>
        <taxon>Pezizomycotina</taxon>
        <taxon>Dothideomycetes</taxon>
        <taxon>Pleosporomycetidae</taxon>
        <taxon>Pleosporales</taxon>
        <taxon>Massarineae</taxon>
        <taxon>Didymosphaeriaceae</taxon>
        <taxon>Pseudopithomyces</taxon>
    </lineage>
</organism>
<keyword evidence="13" id="KW-1015">Disulfide bond</keyword>
<name>A0AAN6RM93_9PLEO</name>
<evidence type="ECO:0000256" key="14">
    <source>
        <dbReference type="ARBA" id="ARBA00038359"/>
    </source>
</evidence>
<comment type="similarity">
    <text evidence="14">Belongs to the SAT4 family.</text>
</comment>
<keyword evidence="22" id="KW-1185">Reference proteome</keyword>
<evidence type="ECO:0000256" key="5">
    <source>
        <dbReference type="ARBA" id="ARBA00022670"/>
    </source>
</evidence>
<dbReference type="Pfam" id="PF04389">
    <property type="entry name" value="Peptidase_M28"/>
    <property type="match status" value="1"/>
</dbReference>
<dbReference type="Gene3D" id="3.40.630.10">
    <property type="entry name" value="Zn peptidases"/>
    <property type="match status" value="1"/>
</dbReference>
<feature type="transmembrane region" description="Helical" evidence="18">
    <location>
        <begin position="98"/>
        <end position="122"/>
    </location>
</feature>
<evidence type="ECO:0000256" key="10">
    <source>
        <dbReference type="ARBA" id="ARBA00022833"/>
    </source>
</evidence>
<feature type="domain" description="Rhodopsin" evidence="20">
    <location>
        <begin position="37"/>
        <end position="282"/>
    </location>
</feature>
<evidence type="ECO:0000256" key="18">
    <source>
        <dbReference type="SAM" id="Phobius"/>
    </source>
</evidence>
<keyword evidence="7 16" id="KW-0479">Metal-binding</keyword>
<accession>A0AAN6RM93</accession>
<dbReference type="PANTHER" id="PTHR33048:SF47">
    <property type="entry name" value="INTEGRAL MEMBRANE PROTEIN-RELATED"/>
    <property type="match status" value="1"/>
</dbReference>
<evidence type="ECO:0000256" key="9">
    <source>
        <dbReference type="ARBA" id="ARBA00022801"/>
    </source>
</evidence>
<feature type="transmembrane region" description="Helical" evidence="18">
    <location>
        <begin position="20"/>
        <end position="41"/>
    </location>
</feature>
<evidence type="ECO:0000256" key="12">
    <source>
        <dbReference type="ARBA" id="ARBA00023136"/>
    </source>
</evidence>